<dbReference type="InParanoid" id="A0A0C3GER9"/>
<dbReference type="HOGENOM" id="CLU_1180600_0_0_1"/>
<dbReference type="EMBL" id="KN832975">
    <property type="protein sequence ID" value="KIM89146.1"/>
    <property type="molecule type" value="Genomic_DNA"/>
</dbReference>
<keyword evidence="2" id="KW-1185">Reference proteome</keyword>
<accession>A0A0C3GER9</accession>
<evidence type="ECO:0000313" key="1">
    <source>
        <dbReference type="EMBL" id="KIM89146.1"/>
    </source>
</evidence>
<name>A0A0C3GER9_PILCF</name>
<sequence length="235" mass="26902">MFFRAISTSAIHYAKFKATPLIKKFPVTLHLLYPAWDEPVSHEFSSADEITTFLSEPKQFLKDPATSQAIRANQIDKIDPNIIYDIVGTGLPYHEKGLTREQMWDKVFKRKTALALKKVLEEEDPKAIELPRVYKNGVGKDVGEWEAIYELSDGCIVFLETKYRMLKTHVDDQLEHMSKGVIAMGKGKRARLYLAAYYWPDEDCVSYACNKGYGIIQPNGSDLTVHFRAKELHLK</sequence>
<evidence type="ECO:0000313" key="2">
    <source>
        <dbReference type="Proteomes" id="UP000054166"/>
    </source>
</evidence>
<reference evidence="1 2" key="1">
    <citation type="submission" date="2014-04" db="EMBL/GenBank/DDBJ databases">
        <authorList>
            <consortium name="DOE Joint Genome Institute"/>
            <person name="Kuo A."/>
            <person name="Tarkka M."/>
            <person name="Buscot F."/>
            <person name="Kohler A."/>
            <person name="Nagy L.G."/>
            <person name="Floudas D."/>
            <person name="Copeland A."/>
            <person name="Barry K.W."/>
            <person name="Cichocki N."/>
            <person name="Veneault-Fourrey C."/>
            <person name="LaButti K."/>
            <person name="Lindquist E.A."/>
            <person name="Lipzen A."/>
            <person name="Lundell T."/>
            <person name="Morin E."/>
            <person name="Murat C."/>
            <person name="Sun H."/>
            <person name="Tunlid A."/>
            <person name="Henrissat B."/>
            <person name="Grigoriev I.V."/>
            <person name="Hibbett D.S."/>
            <person name="Martin F."/>
            <person name="Nordberg H.P."/>
            <person name="Cantor M.N."/>
            <person name="Hua S.X."/>
        </authorList>
    </citation>
    <scope>NUCLEOTIDE SEQUENCE [LARGE SCALE GENOMIC DNA]</scope>
    <source>
        <strain evidence="1 2">F 1598</strain>
    </source>
</reference>
<reference evidence="2" key="2">
    <citation type="submission" date="2015-01" db="EMBL/GenBank/DDBJ databases">
        <title>Evolutionary Origins and Diversification of the Mycorrhizal Mutualists.</title>
        <authorList>
            <consortium name="DOE Joint Genome Institute"/>
            <consortium name="Mycorrhizal Genomics Consortium"/>
            <person name="Kohler A."/>
            <person name="Kuo A."/>
            <person name="Nagy L.G."/>
            <person name="Floudas D."/>
            <person name="Copeland A."/>
            <person name="Barry K.W."/>
            <person name="Cichocki N."/>
            <person name="Veneault-Fourrey C."/>
            <person name="LaButti K."/>
            <person name="Lindquist E.A."/>
            <person name="Lipzen A."/>
            <person name="Lundell T."/>
            <person name="Morin E."/>
            <person name="Murat C."/>
            <person name="Riley R."/>
            <person name="Ohm R."/>
            <person name="Sun H."/>
            <person name="Tunlid A."/>
            <person name="Henrissat B."/>
            <person name="Grigoriev I.V."/>
            <person name="Hibbett D.S."/>
            <person name="Martin F."/>
        </authorList>
    </citation>
    <scope>NUCLEOTIDE SEQUENCE [LARGE SCALE GENOMIC DNA]</scope>
    <source>
        <strain evidence="2">F 1598</strain>
    </source>
</reference>
<dbReference type="AlphaFoldDB" id="A0A0C3GER9"/>
<organism evidence="1 2">
    <name type="scientific">Piloderma croceum (strain F 1598)</name>
    <dbReference type="NCBI Taxonomy" id="765440"/>
    <lineage>
        <taxon>Eukaryota</taxon>
        <taxon>Fungi</taxon>
        <taxon>Dikarya</taxon>
        <taxon>Basidiomycota</taxon>
        <taxon>Agaricomycotina</taxon>
        <taxon>Agaricomycetes</taxon>
        <taxon>Agaricomycetidae</taxon>
        <taxon>Atheliales</taxon>
        <taxon>Atheliaceae</taxon>
        <taxon>Piloderma</taxon>
    </lineage>
</organism>
<dbReference type="Proteomes" id="UP000054166">
    <property type="component" value="Unassembled WGS sequence"/>
</dbReference>
<protein>
    <submittedName>
        <fullName evidence="1">Uncharacterized protein</fullName>
    </submittedName>
</protein>
<gene>
    <name evidence="1" type="ORF">PILCRDRAFT_813060</name>
</gene>
<dbReference type="OrthoDB" id="10377012at2759"/>
<proteinExistence type="predicted"/>